<accession>A6G9A7</accession>
<dbReference type="Gene3D" id="3.10.310.50">
    <property type="match status" value="1"/>
</dbReference>
<keyword evidence="4" id="KW-1185">Reference proteome</keyword>
<keyword evidence="2" id="KW-1133">Transmembrane helix</keyword>
<feature type="region of interest" description="Disordered" evidence="1">
    <location>
        <begin position="204"/>
        <end position="239"/>
    </location>
</feature>
<dbReference type="EMBL" id="ABCS01000044">
    <property type="protein sequence ID" value="EDM77529.1"/>
    <property type="molecule type" value="Genomic_DNA"/>
</dbReference>
<feature type="transmembrane region" description="Helical" evidence="2">
    <location>
        <begin position="47"/>
        <end position="66"/>
    </location>
</feature>
<dbReference type="AlphaFoldDB" id="A6G9A7"/>
<proteinExistence type="predicted"/>
<comment type="caution">
    <text evidence="3">The sequence shown here is derived from an EMBL/GenBank/DDBJ whole genome shotgun (WGS) entry which is preliminary data.</text>
</comment>
<dbReference type="Proteomes" id="UP000005801">
    <property type="component" value="Unassembled WGS sequence"/>
</dbReference>
<feature type="transmembrane region" description="Helical" evidence="2">
    <location>
        <begin position="72"/>
        <end position="91"/>
    </location>
</feature>
<name>A6G9A7_9BACT</name>
<sequence>MIGAVSFSSQSSRDRLQAAVEAVEAVSRAEVVIAVRAQARDYLGRDLAVGCAFGMAALAFQLYSSFVFELHWILLMPAAVILAATMGLRAVPILRRLYLPEPLMALAVRDAAAALFFERGVRYTRERTGVLVFVSLLERRVEVLADSGVLGEVPGEEWDAATARLRHVLDGEGGGGSLAEALAEAIEGLAPVLGEYCERREDDVNELGDLVDLGEPSDAQPEPEAEEPETEAETEGEGQ</sequence>
<evidence type="ECO:0000313" key="4">
    <source>
        <dbReference type="Proteomes" id="UP000005801"/>
    </source>
</evidence>
<protein>
    <recommendedName>
        <fullName evidence="5">TPM domain-containing protein</fullName>
    </recommendedName>
</protein>
<keyword evidence="2" id="KW-0812">Transmembrane</keyword>
<evidence type="ECO:0008006" key="5">
    <source>
        <dbReference type="Google" id="ProtNLM"/>
    </source>
</evidence>
<evidence type="ECO:0000256" key="2">
    <source>
        <dbReference type="SAM" id="Phobius"/>
    </source>
</evidence>
<keyword evidence="2" id="KW-0472">Membrane</keyword>
<reference evidence="3 4" key="1">
    <citation type="submission" date="2007-06" db="EMBL/GenBank/DDBJ databases">
        <authorList>
            <person name="Shimkets L."/>
            <person name="Ferriera S."/>
            <person name="Johnson J."/>
            <person name="Kravitz S."/>
            <person name="Beeson K."/>
            <person name="Sutton G."/>
            <person name="Rogers Y.-H."/>
            <person name="Friedman R."/>
            <person name="Frazier M."/>
            <person name="Venter J.C."/>
        </authorList>
    </citation>
    <scope>NUCLEOTIDE SEQUENCE [LARGE SCALE GENOMIC DNA]</scope>
    <source>
        <strain evidence="3 4">SIR-1</strain>
    </source>
</reference>
<gene>
    <name evidence="3" type="ORF">PPSIR1_09505</name>
</gene>
<organism evidence="3 4">
    <name type="scientific">Plesiocystis pacifica SIR-1</name>
    <dbReference type="NCBI Taxonomy" id="391625"/>
    <lineage>
        <taxon>Bacteria</taxon>
        <taxon>Pseudomonadati</taxon>
        <taxon>Myxococcota</taxon>
        <taxon>Polyangia</taxon>
        <taxon>Nannocystales</taxon>
        <taxon>Nannocystaceae</taxon>
        <taxon>Plesiocystis</taxon>
    </lineage>
</organism>
<evidence type="ECO:0000256" key="1">
    <source>
        <dbReference type="SAM" id="MobiDB-lite"/>
    </source>
</evidence>
<dbReference type="eggNOG" id="COG3762">
    <property type="taxonomic scope" value="Bacteria"/>
</dbReference>
<dbReference type="STRING" id="391625.PPSIR1_09505"/>
<evidence type="ECO:0000313" key="3">
    <source>
        <dbReference type="EMBL" id="EDM77529.1"/>
    </source>
</evidence>
<feature type="compositionally biased region" description="Acidic residues" evidence="1">
    <location>
        <begin position="221"/>
        <end position="239"/>
    </location>
</feature>